<protein>
    <submittedName>
        <fullName evidence="1">Uncharacterized protein</fullName>
    </submittedName>
</protein>
<accession>A0A7H9DT26</accession>
<gene>
    <name evidence="1" type="ORF">FH779_09835</name>
</gene>
<keyword evidence="2" id="KW-1185">Reference proteome</keyword>
<dbReference type="EMBL" id="CP040908">
    <property type="protein sequence ID" value="QLL58367.1"/>
    <property type="molecule type" value="Genomic_DNA"/>
</dbReference>
<dbReference type="GeneID" id="78401758"/>
<reference evidence="1 2" key="1">
    <citation type="submission" date="2019-06" db="EMBL/GenBank/DDBJ databases">
        <title>Emergence of pandrug resistant Empedobacter falsenii in China.</title>
        <authorList>
            <person name="Dong N."/>
            <person name="Chen S."/>
            <person name="Zhang R."/>
        </authorList>
    </citation>
    <scope>NUCLEOTIDE SEQUENCE [LARGE SCALE GENOMIC DNA]</scope>
    <source>
        <strain evidence="1 2">1681-1</strain>
    </source>
</reference>
<dbReference type="KEGG" id="efal:FH779_09835"/>
<dbReference type="Proteomes" id="UP000510643">
    <property type="component" value="Chromosome"/>
</dbReference>
<proteinExistence type="predicted"/>
<evidence type="ECO:0000313" key="1">
    <source>
        <dbReference type="EMBL" id="QLL58367.1"/>
    </source>
</evidence>
<dbReference type="RefSeq" id="WP_180904539.1">
    <property type="nucleotide sequence ID" value="NZ_CP040908.1"/>
</dbReference>
<sequence>MIETSITLLINRKTDLDLIQNIIINSRIDVPIYMVEYEFHIQINFTSDYEQWELETEIVKALPDYEFSYGPDKGHKEARIQLSRYQSSFSTDGWGRRIEDPLDETKYLVKKSKTKSERFNSKMKILFDNVEQTYYINIVEGINEKTNEEGYILLNEFKNRVTEGDILIHKLYKSRHDAFLIGQQQMQKTVNVDYENFKAEKKKIIRAEQRIPRKIVRNFINSCNKNDCTTILNNLSENIYYEKRKKWRAEYSVENLTNFKEYILSSEQDICSKNFIIRSSWEIKLPFIKIGVKFFPHPNDNNFNSLEYRNFTFKVENEKITQIIEEKNG</sequence>
<evidence type="ECO:0000313" key="2">
    <source>
        <dbReference type="Proteomes" id="UP000510643"/>
    </source>
</evidence>
<name>A0A7H9DT26_9FLAO</name>
<organism evidence="1 2">
    <name type="scientific">Empedobacter falsenii</name>
    <dbReference type="NCBI Taxonomy" id="343874"/>
    <lineage>
        <taxon>Bacteria</taxon>
        <taxon>Pseudomonadati</taxon>
        <taxon>Bacteroidota</taxon>
        <taxon>Flavobacteriia</taxon>
        <taxon>Flavobacteriales</taxon>
        <taxon>Weeksellaceae</taxon>
        <taxon>Empedobacter</taxon>
    </lineage>
</organism>
<dbReference type="AlphaFoldDB" id="A0A7H9DT26"/>